<feature type="transmembrane region" description="Helical" evidence="6">
    <location>
        <begin position="81"/>
        <end position="108"/>
    </location>
</feature>
<feature type="transmembrane region" description="Helical" evidence="6">
    <location>
        <begin position="44"/>
        <end position="61"/>
    </location>
</feature>
<dbReference type="InterPro" id="IPR050367">
    <property type="entry name" value="APC_superfamily"/>
</dbReference>
<feature type="transmembrane region" description="Helical" evidence="6">
    <location>
        <begin position="186"/>
        <end position="204"/>
    </location>
</feature>
<dbReference type="AlphaFoldDB" id="A0A5C6D6K8"/>
<keyword evidence="3 6" id="KW-0812">Transmembrane</keyword>
<evidence type="ECO:0000256" key="6">
    <source>
        <dbReference type="SAM" id="Phobius"/>
    </source>
</evidence>
<reference evidence="7 8" key="1">
    <citation type="submission" date="2019-02" db="EMBL/GenBank/DDBJ databases">
        <title>Deep-cultivation of Planctomycetes and their phenomic and genomic characterization uncovers novel biology.</title>
        <authorList>
            <person name="Wiegand S."/>
            <person name="Jogler M."/>
            <person name="Boedeker C."/>
            <person name="Pinto D."/>
            <person name="Vollmers J."/>
            <person name="Rivas-Marin E."/>
            <person name="Kohn T."/>
            <person name="Peeters S.H."/>
            <person name="Heuer A."/>
            <person name="Rast P."/>
            <person name="Oberbeckmann S."/>
            <person name="Bunk B."/>
            <person name="Jeske O."/>
            <person name="Meyerdierks A."/>
            <person name="Storesund J.E."/>
            <person name="Kallscheuer N."/>
            <person name="Luecker S."/>
            <person name="Lage O.M."/>
            <person name="Pohl T."/>
            <person name="Merkel B.J."/>
            <person name="Hornburger P."/>
            <person name="Mueller R.-W."/>
            <person name="Bruemmer F."/>
            <person name="Labrenz M."/>
            <person name="Spormann A.M."/>
            <person name="Op Den Camp H."/>
            <person name="Overmann J."/>
            <person name="Amann R."/>
            <person name="Jetten M.S.M."/>
            <person name="Mascher T."/>
            <person name="Medema M.H."/>
            <person name="Devos D.P."/>
            <person name="Kaster A.-K."/>
            <person name="Ovreas L."/>
            <person name="Rohde M."/>
            <person name="Galperin M.Y."/>
            <person name="Jogler C."/>
        </authorList>
    </citation>
    <scope>NUCLEOTIDE SEQUENCE [LARGE SCALE GENOMIC DNA]</scope>
    <source>
        <strain evidence="7 8">Pla144</strain>
    </source>
</reference>
<feature type="transmembrane region" description="Helical" evidence="6">
    <location>
        <begin position="224"/>
        <end position="244"/>
    </location>
</feature>
<feature type="transmembrane region" description="Helical" evidence="6">
    <location>
        <begin position="12"/>
        <end position="38"/>
    </location>
</feature>
<dbReference type="PANTHER" id="PTHR42770:SF11">
    <property type="entry name" value="INNER MEMBRANE TRANSPORT PROTEIN YBAT"/>
    <property type="match status" value="1"/>
</dbReference>
<evidence type="ECO:0000313" key="7">
    <source>
        <dbReference type="EMBL" id="TWU30509.1"/>
    </source>
</evidence>
<organism evidence="7 8">
    <name type="scientific">Bythopirellula polymerisocia</name>
    <dbReference type="NCBI Taxonomy" id="2528003"/>
    <lineage>
        <taxon>Bacteria</taxon>
        <taxon>Pseudomonadati</taxon>
        <taxon>Planctomycetota</taxon>
        <taxon>Planctomycetia</taxon>
        <taxon>Pirellulales</taxon>
        <taxon>Lacipirellulaceae</taxon>
        <taxon>Bythopirellula</taxon>
    </lineage>
</organism>
<evidence type="ECO:0000256" key="3">
    <source>
        <dbReference type="ARBA" id="ARBA00022692"/>
    </source>
</evidence>
<dbReference type="Proteomes" id="UP000318437">
    <property type="component" value="Unassembled WGS sequence"/>
</dbReference>
<feature type="transmembrane region" description="Helical" evidence="6">
    <location>
        <begin position="400"/>
        <end position="419"/>
    </location>
</feature>
<keyword evidence="5 6" id="KW-0472">Membrane</keyword>
<feature type="transmembrane region" description="Helical" evidence="6">
    <location>
        <begin position="373"/>
        <end position="394"/>
    </location>
</feature>
<keyword evidence="8" id="KW-1185">Reference proteome</keyword>
<name>A0A5C6D6K8_9BACT</name>
<comment type="subcellular location">
    <subcellularLocation>
        <location evidence="1">Cell membrane</location>
        <topology evidence="1">Multi-pass membrane protein</topology>
    </subcellularLocation>
</comment>
<dbReference type="GO" id="GO:0022857">
    <property type="term" value="F:transmembrane transporter activity"/>
    <property type="evidence" value="ECO:0007669"/>
    <property type="project" value="InterPro"/>
</dbReference>
<evidence type="ECO:0000256" key="5">
    <source>
        <dbReference type="ARBA" id="ARBA00023136"/>
    </source>
</evidence>
<comment type="caution">
    <text evidence="7">The sequence shown here is derived from an EMBL/GenBank/DDBJ whole genome shotgun (WGS) entry which is preliminary data.</text>
</comment>
<dbReference type="EMBL" id="SJPS01000001">
    <property type="protein sequence ID" value="TWU30509.1"/>
    <property type="molecule type" value="Genomic_DNA"/>
</dbReference>
<keyword evidence="2" id="KW-1003">Cell membrane</keyword>
<accession>A0A5C6D6K8</accession>
<feature type="transmembrane region" description="Helical" evidence="6">
    <location>
        <begin position="128"/>
        <end position="148"/>
    </location>
</feature>
<feature type="transmembrane region" description="Helical" evidence="6">
    <location>
        <begin position="273"/>
        <end position="295"/>
    </location>
</feature>
<dbReference type="InterPro" id="IPR002293">
    <property type="entry name" value="AA/rel_permease1"/>
</dbReference>
<evidence type="ECO:0000256" key="2">
    <source>
        <dbReference type="ARBA" id="ARBA00022475"/>
    </source>
</evidence>
<gene>
    <name evidence="7" type="primary">ybaT</name>
    <name evidence="7" type="ORF">Pla144_12960</name>
</gene>
<keyword evidence="4 6" id="KW-1133">Transmembrane helix</keyword>
<dbReference type="PANTHER" id="PTHR42770">
    <property type="entry name" value="AMINO ACID TRANSPORTER-RELATED"/>
    <property type="match status" value="1"/>
</dbReference>
<evidence type="ECO:0000313" key="8">
    <source>
        <dbReference type="Proteomes" id="UP000318437"/>
    </source>
</evidence>
<sequence>MSKTGDGKIGFWGVVAIGVGGMVGGGIFAVLGLAVQLAHGGTPVAFAVAGAVALLTTYSYAKLSVAYPSRGGTVAFLDRAFGAGMITGSLNVLLWLSYVVMLSLYALAFGSYGATFLPETWQGVGKHVLISLSVILIAGLNLLSAELIGKAENWIVGLKVAILLLFVGVGLTGIKTAQIVPGSWSPPLQLVAGGMIIFLAYEGFELIANTAHDVRDVARTLPRAYYTAVGFVIALYVLVALVTVGNLTVDKIVAAEDYALAEAARPFLGKPGFTLIAVAAMLSTASAINATLYGAARLSYCIARDGELPAMLERKVWGEPLEGLLITAVLTLFVANVFDLTSISTLGSAGFLLIFAAVNTANAQHAQRTSSQGWISVAGAVACLAALGALVWHTTRTAPTKLWVLAAMVALAVTIEGGYRLAKREIRLHEASDFGEAP</sequence>
<dbReference type="PIRSF" id="PIRSF006060">
    <property type="entry name" value="AA_transporter"/>
    <property type="match status" value="1"/>
</dbReference>
<proteinExistence type="predicted"/>
<feature type="transmembrane region" description="Helical" evidence="6">
    <location>
        <begin position="316"/>
        <end position="335"/>
    </location>
</feature>
<dbReference type="Pfam" id="PF13520">
    <property type="entry name" value="AA_permease_2"/>
    <property type="match status" value="1"/>
</dbReference>
<dbReference type="GO" id="GO:0005886">
    <property type="term" value="C:plasma membrane"/>
    <property type="evidence" value="ECO:0007669"/>
    <property type="project" value="UniProtKB-SubCell"/>
</dbReference>
<dbReference type="OrthoDB" id="9780162at2"/>
<feature type="transmembrane region" description="Helical" evidence="6">
    <location>
        <begin position="341"/>
        <end position="361"/>
    </location>
</feature>
<dbReference type="Gene3D" id="1.20.1740.10">
    <property type="entry name" value="Amino acid/polyamine transporter I"/>
    <property type="match status" value="1"/>
</dbReference>
<evidence type="ECO:0000256" key="4">
    <source>
        <dbReference type="ARBA" id="ARBA00022989"/>
    </source>
</evidence>
<feature type="transmembrane region" description="Helical" evidence="6">
    <location>
        <begin position="160"/>
        <end position="180"/>
    </location>
</feature>
<evidence type="ECO:0000256" key="1">
    <source>
        <dbReference type="ARBA" id="ARBA00004651"/>
    </source>
</evidence>
<dbReference type="RefSeq" id="WP_146448830.1">
    <property type="nucleotide sequence ID" value="NZ_SJPS01000001.1"/>
</dbReference>
<protein>
    <submittedName>
        <fullName evidence="7">Inner membrane transport protein YbaT</fullName>
    </submittedName>
</protein>